<evidence type="ECO:0000259" key="6">
    <source>
        <dbReference type="SMART" id="SM00881"/>
    </source>
</evidence>
<dbReference type="FunFam" id="3.30.1490.20:FF:000020">
    <property type="entry name" value="Protein lysine acetyltransferase"/>
    <property type="match status" value="1"/>
</dbReference>
<dbReference type="InterPro" id="IPR013815">
    <property type="entry name" value="ATP_grasp_subdomain_1"/>
</dbReference>
<dbReference type="GO" id="GO:0006099">
    <property type="term" value="P:tricarboxylic acid cycle"/>
    <property type="evidence" value="ECO:0007669"/>
    <property type="project" value="UniProtKB-KW"/>
</dbReference>
<protein>
    <submittedName>
        <fullName evidence="7">CoA-binding protein</fullName>
    </submittedName>
</protein>
<organism evidence="7 8">
    <name type="scientific">Azospirillum doebereinerae</name>
    <dbReference type="NCBI Taxonomy" id="92933"/>
    <lineage>
        <taxon>Bacteria</taxon>
        <taxon>Pseudomonadati</taxon>
        <taxon>Pseudomonadota</taxon>
        <taxon>Alphaproteobacteria</taxon>
        <taxon>Rhodospirillales</taxon>
        <taxon>Azospirillaceae</taxon>
        <taxon>Azospirillum</taxon>
    </lineage>
</organism>
<dbReference type="EMBL" id="RZIJ01000007">
    <property type="protein sequence ID" value="RUQ72188.1"/>
    <property type="molecule type" value="Genomic_DNA"/>
</dbReference>
<dbReference type="PANTHER" id="PTHR43334">
    <property type="entry name" value="ACETATE--COA LIGASE [ADP-FORMING]"/>
    <property type="match status" value="1"/>
</dbReference>
<keyword evidence="2" id="KW-0436">Ligase</keyword>
<dbReference type="InterPro" id="IPR032875">
    <property type="entry name" value="Succ_CoA_lig_flav_dom"/>
</dbReference>
<evidence type="ECO:0000256" key="1">
    <source>
        <dbReference type="ARBA" id="ARBA00022532"/>
    </source>
</evidence>
<evidence type="ECO:0000313" key="7">
    <source>
        <dbReference type="EMBL" id="RUQ72188.1"/>
    </source>
</evidence>
<dbReference type="GO" id="GO:0005524">
    <property type="term" value="F:ATP binding"/>
    <property type="evidence" value="ECO:0007669"/>
    <property type="project" value="UniProtKB-KW"/>
</dbReference>
<sequence>MTQAPSPGVAETRAANLVRLYEASSVAVLGASDNRSKVGSRPIALLNKYGFAGRVYPINAKRDDIAGLRCYPDLASLPEVPDVVVFCVPARDVPAAVADCAARGVAAAVIYTSGFGEMGEAGRAVEEELRRIGHETGMILCGPNCQGTANFHNGLVLNFTSALMGERVPAGSIGLVTQSGLVGGLIVTECLNRGLGIGYLSSTGNEAGMTLSDAIGHMARDPRIRVVAGYVEQVRDMAAFRLSVEEARRNGKPVILLKVGRSPDAARAAASHTGSLAGAAELYDAAFAAMGVVVVESLEELIDLTMVFATVRHRPRGSGVGVLTNSGGLGVFSADEVFRQNLTMASFSDETVARISARLLDFGAAGNPVDISTQAYTDVDAVAAHIEHICADPAVDIVSVTFGLQFLNAEPLAEHLIRIAGQTDKPLLVSWISSDAKAAQRMQEAGVGTFSDPARALRAARRLADFAALSGAPVSVTDGEALRPGPTLVRALAENHGEIGEATMLAALAEIGLPVPAMRRAAGPADAAAAFAAMGCAAVVLKIDSPDIAHKSEVGGVRLDIRSAGDAEAATVAMLDAVRALKPEARIDGVILAEMVQGGTEAFIGVKRDPVLGPFVAVGLGGIFVEILKDVVLRPAPVSVAEAEAMIGQLKALPILKGARGRPPLDVRALAEAVATVSRLAAACPALAELDLNPVLVRAEGQGVVVLDALASVAPAPPP</sequence>
<accession>A0A3S0V1V4</accession>
<dbReference type="Gene3D" id="3.30.470.20">
    <property type="entry name" value="ATP-grasp fold, B domain"/>
    <property type="match status" value="1"/>
</dbReference>
<dbReference type="SUPFAM" id="SSF52210">
    <property type="entry name" value="Succinyl-CoA synthetase domains"/>
    <property type="match status" value="2"/>
</dbReference>
<dbReference type="RefSeq" id="WP_126997900.1">
    <property type="nucleotide sequence ID" value="NZ_JBNPXW010000005.1"/>
</dbReference>
<dbReference type="InterPro" id="IPR016102">
    <property type="entry name" value="Succinyl-CoA_synth-like"/>
</dbReference>
<dbReference type="InterPro" id="IPR003781">
    <property type="entry name" value="CoA-bd"/>
</dbReference>
<dbReference type="SUPFAM" id="SSF56059">
    <property type="entry name" value="Glutathione synthetase ATP-binding domain-like"/>
    <property type="match status" value="1"/>
</dbReference>
<dbReference type="Pfam" id="PF13380">
    <property type="entry name" value="CoA_binding_2"/>
    <property type="match status" value="1"/>
</dbReference>
<evidence type="ECO:0000256" key="4">
    <source>
        <dbReference type="ARBA" id="ARBA00022840"/>
    </source>
</evidence>
<dbReference type="PANTHER" id="PTHR43334:SF1">
    <property type="entry name" value="3-HYDROXYPROPIONATE--COA LIGASE [ADP-FORMING]"/>
    <property type="match status" value="1"/>
</dbReference>
<evidence type="ECO:0000313" key="8">
    <source>
        <dbReference type="Proteomes" id="UP000280346"/>
    </source>
</evidence>
<dbReference type="Gene3D" id="3.40.50.720">
    <property type="entry name" value="NAD(P)-binding Rossmann-like Domain"/>
    <property type="match status" value="1"/>
</dbReference>
<evidence type="ECO:0000256" key="3">
    <source>
        <dbReference type="ARBA" id="ARBA00022741"/>
    </source>
</evidence>
<dbReference type="OrthoDB" id="9807426at2"/>
<evidence type="ECO:0000256" key="2">
    <source>
        <dbReference type="ARBA" id="ARBA00022598"/>
    </source>
</evidence>
<dbReference type="InterPro" id="IPR036291">
    <property type="entry name" value="NAD(P)-bd_dom_sf"/>
</dbReference>
<keyword evidence="3" id="KW-0547">Nucleotide-binding</keyword>
<dbReference type="Gene3D" id="3.30.1490.20">
    <property type="entry name" value="ATP-grasp fold, A domain"/>
    <property type="match status" value="1"/>
</dbReference>
<proteinExistence type="inferred from homology"/>
<dbReference type="Pfam" id="PF13607">
    <property type="entry name" value="Succ_CoA_lig"/>
    <property type="match status" value="1"/>
</dbReference>
<feature type="domain" description="CoA-binding" evidence="6">
    <location>
        <begin position="20"/>
        <end position="115"/>
    </location>
</feature>
<keyword evidence="8" id="KW-1185">Reference proteome</keyword>
<dbReference type="AlphaFoldDB" id="A0A3S0V1V4"/>
<dbReference type="Gene3D" id="3.40.50.261">
    <property type="entry name" value="Succinyl-CoA synthetase domains"/>
    <property type="match status" value="2"/>
</dbReference>
<dbReference type="SMART" id="SM00881">
    <property type="entry name" value="CoA_binding"/>
    <property type="match status" value="1"/>
</dbReference>
<gene>
    <name evidence="7" type="ORF">EJ913_11595</name>
</gene>
<dbReference type="Proteomes" id="UP000280346">
    <property type="component" value="Unassembled WGS sequence"/>
</dbReference>
<evidence type="ECO:0000256" key="5">
    <source>
        <dbReference type="ARBA" id="ARBA00060888"/>
    </source>
</evidence>
<dbReference type="InterPro" id="IPR051538">
    <property type="entry name" value="Acyl-CoA_Synth/Transferase"/>
</dbReference>
<comment type="similarity">
    <text evidence="5">In the N-terminal section; belongs to the acetate CoA ligase alpha subunit family.</text>
</comment>
<dbReference type="GO" id="GO:0016874">
    <property type="term" value="F:ligase activity"/>
    <property type="evidence" value="ECO:0007669"/>
    <property type="project" value="UniProtKB-KW"/>
</dbReference>
<reference evidence="7 8" key="1">
    <citation type="submission" date="2018-12" db="EMBL/GenBank/DDBJ databases">
        <authorList>
            <person name="Yang Y."/>
        </authorList>
    </citation>
    <scope>NUCLEOTIDE SEQUENCE [LARGE SCALE GENOMIC DNA]</scope>
    <source>
        <strain evidence="7 8">GSF71</strain>
    </source>
</reference>
<keyword evidence="1" id="KW-0816">Tricarboxylic acid cycle</keyword>
<comment type="caution">
    <text evidence="7">The sequence shown here is derived from an EMBL/GenBank/DDBJ whole genome shotgun (WGS) entry which is preliminary data.</text>
</comment>
<name>A0A3S0V1V4_9PROT</name>
<dbReference type="SUPFAM" id="SSF51735">
    <property type="entry name" value="NAD(P)-binding Rossmann-fold domains"/>
    <property type="match status" value="1"/>
</dbReference>
<keyword evidence="4" id="KW-0067">ATP-binding</keyword>
<dbReference type="Pfam" id="PF13549">
    <property type="entry name" value="ATP-grasp_5"/>
    <property type="match status" value="1"/>
</dbReference>